<evidence type="ECO:0008006" key="5">
    <source>
        <dbReference type="Google" id="ProtNLM"/>
    </source>
</evidence>
<keyword evidence="2" id="KW-0812">Transmembrane</keyword>
<keyword evidence="2" id="KW-0472">Membrane</keyword>
<comment type="caution">
    <text evidence="3">The sequence shown here is derived from an EMBL/GenBank/DDBJ whole genome shotgun (WGS) entry which is preliminary data.</text>
</comment>
<organism evidence="3 4">
    <name type="scientific">Alicyclobacillus ferrooxydans</name>
    <dbReference type="NCBI Taxonomy" id="471514"/>
    <lineage>
        <taxon>Bacteria</taxon>
        <taxon>Bacillati</taxon>
        <taxon>Bacillota</taxon>
        <taxon>Bacilli</taxon>
        <taxon>Bacillales</taxon>
        <taxon>Alicyclobacillaceae</taxon>
        <taxon>Alicyclobacillus</taxon>
    </lineage>
</organism>
<feature type="transmembrane region" description="Helical" evidence="2">
    <location>
        <begin position="215"/>
        <end position="235"/>
    </location>
</feature>
<gene>
    <name evidence="3" type="ORF">AN477_16710</name>
</gene>
<dbReference type="Proteomes" id="UP000050482">
    <property type="component" value="Unassembled WGS sequence"/>
</dbReference>
<feature type="transmembrane region" description="Helical" evidence="2">
    <location>
        <begin position="279"/>
        <end position="296"/>
    </location>
</feature>
<feature type="transmembrane region" description="Helical" evidence="2">
    <location>
        <begin position="400"/>
        <end position="420"/>
    </location>
</feature>
<proteinExistence type="predicted"/>
<keyword evidence="2" id="KW-1133">Transmembrane helix</keyword>
<evidence type="ECO:0000313" key="4">
    <source>
        <dbReference type="Proteomes" id="UP000050482"/>
    </source>
</evidence>
<feature type="transmembrane region" description="Helical" evidence="2">
    <location>
        <begin position="149"/>
        <end position="167"/>
    </location>
</feature>
<dbReference type="STRING" id="471514.AN477_16710"/>
<keyword evidence="4" id="KW-1185">Reference proteome</keyword>
<dbReference type="PATRIC" id="fig|471514.4.peg.1195"/>
<feature type="transmembrane region" description="Helical" evidence="2">
    <location>
        <begin position="187"/>
        <end position="209"/>
    </location>
</feature>
<feature type="transmembrane region" description="Helical" evidence="2">
    <location>
        <begin position="317"/>
        <end position="336"/>
    </location>
</feature>
<protein>
    <recommendedName>
        <fullName evidence="5">Cytochrome C oxidase subunit I</fullName>
    </recommendedName>
</protein>
<reference evidence="3 4" key="1">
    <citation type="submission" date="2015-09" db="EMBL/GenBank/DDBJ databases">
        <title>Draft genome sequence of Alicyclobacillus ferrooxydans DSM 22381.</title>
        <authorList>
            <person name="Hemp J."/>
        </authorList>
    </citation>
    <scope>NUCLEOTIDE SEQUENCE [LARGE SCALE GENOMIC DNA]</scope>
    <source>
        <strain evidence="3 4">TC-34</strain>
    </source>
</reference>
<dbReference type="OrthoDB" id="5245199at2"/>
<feature type="transmembrane region" description="Helical" evidence="2">
    <location>
        <begin position="426"/>
        <end position="446"/>
    </location>
</feature>
<feature type="transmembrane region" description="Helical" evidence="2">
    <location>
        <begin position="256"/>
        <end position="273"/>
    </location>
</feature>
<dbReference type="AlphaFoldDB" id="A0A0P9CHU5"/>
<dbReference type="RefSeq" id="WP_054970310.1">
    <property type="nucleotide sequence ID" value="NZ_LJCO01000072.1"/>
</dbReference>
<feature type="transmembrane region" description="Helical" evidence="2">
    <location>
        <begin position="88"/>
        <end position="113"/>
    </location>
</feature>
<dbReference type="EMBL" id="LJCO01000072">
    <property type="protein sequence ID" value="KPV42615.1"/>
    <property type="molecule type" value="Genomic_DNA"/>
</dbReference>
<feature type="region of interest" description="Disordered" evidence="1">
    <location>
        <begin position="1"/>
        <end position="35"/>
    </location>
</feature>
<feature type="transmembrane region" description="Helical" evidence="2">
    <location>
        <begin position="125"/>
        <end position="143"/>
    </location>
</feature>
<evidence type="ECO:0000256" key="1">
    <source>
        <dbReference type="SAM" id="MobiDB-lite"/>
    </source>
</evidence>
<feature type="transmembrane region" description="Helical" evidence="2">
    <location>
        <begin position="51"/>
        <end position="68"/>
    </location>
</feature>
<accession>A0A0P9CHU5</accession>
<evidence type="ECO:0000313" key="3">
    <source>
        <dbReference type="EMBL" id="KPV42615.1"/>
    </source>
</evidence>
<sequence length="459" mass="49792">MSNTVGDRGGQKPGSGSRPAPRPMPGSVGMGGPGGGLSNSQSPPFTVPMRYMVLGILGFFLFAIDMVFESSRLGQGMPLQPAVVSMTHMLTLGSLLAFVMGAVYQLSTVAFLIPLSNVSVARYNFWLYAVGVIGLISSMAVWWTPGLIVFGSLVTLSLYIFVAVMLMSIRKTTVKGPVVWFIQWAHVYLAAAVTAALLLVVSFAVPVIGTVFQELLWTHIILATGGFFTFLILGFSYKLLPMFTLSHGFSTKRQPWTFAFAQIAIWGLLFGIWSHVAAVTIGGGVFGIATFMNQGLDFRGIYKKRLRRRTEAPMITAMSAIGGGVLAILGLVVLSFGRQGLAGWQAVVTFYLLGWITLTVMSYAYKIVPFLVWTKRYSVGVEKGKTPLIKDMIDVERARPVFIVFVVGLLLLAVSGGLAFVPGVMIASVLCAVAIVWFCWQLARVLSIRTLGKELMVRD</sequence>
<evidence type="ECO:0000256" key="2">
    <source>
        <dbReference type="SAM" id="Phobius"/>
    </source>
</evidence>
<name>A0A0P9CHU5_9BACL</name>
<feature type="transmembrane region" description="Helical" evidence="2">
    <location>
        <begin position="342"/>
        <end position="365"/>
    </location>
</feature>